<protein>
    <recommendedName>
        <fullName evidence="4">Zinc-ribbon domain-containing protein</fullName>
    </recommendedName>
</protein>
<gene>
    <name evidence="2" type="ORF">SAMN05421858_0075</name>
</gene>
<organism evidence="2 3">
    <name type="scientific">Haladaptatus litoreus</name>
    <dbReference type="NCBI Taxonomy" id="553468"/>
    <lineage>
        <taxon>Archaea</taxon>
        <taxon>Methanobacteriati</taxon>
        <taxon>Methanobacteriota</taxon>
        <taxon>Stenosarchaea group</taxon>
        <taxon>Halobacteria</taxon>
        <taxon>Halobacteriales</taxon>
        <taxon>Haladaptataceae</taxon>
        <taxon>Haladaptatus</taxon>
    </lineage>
</organism>
<sequence>MSCEVCGASTRDGAKLCRDCGAPTPKYIEAICVLALVVDPFWFALLFSVTVIPPSVAETSLLFLSPLLVAKFPIYYGLFRAKKWAWGWAVVLFVAGALVGLVALWFGSPSGFVTLLGNGAIAAYIYSKHEVYVPATTTA</sequence>
<dbReference type="RefSeq" id="WP_076426996.1">
    <property type="nucleotide sequence ID" value="NZ_FTNO01000001.1"/>
</dbReference>
<accession>A0A1N6US58</accession>
<dbReference type="OrthoDB" id="376007at2157"/>
<dbReference type="Proteomes" id="UP000186914">
    <property type="component" value="Unassembled WGS sequence"/>
</dbReference>
<feature type="transmembrane region" description="Helical" evidence="1">
    <location>
        <begin position="61"/>
        <end position="78"/>
    </location>
</feature>
<keyword evidence="1" id="KW-0472">Membrane</keyword>
<keyword evidence="3" id="KW-1185">Reference proteome</keyword>
<reference evidence="3" key="1">
    <citation type="submission" date="2017-01" db="EMBL/GenBank/DDBJ databases">
        <authorList>
            <person name="Varghese N."/>
            <person name="Submissions S."/>
        </authorList>
    </citation>
    <scope>NUCLEOTIDE SEQUENCE [LARGE SCALE GENOMIC DNA]</scope>
    <source>
        <strain evidence="3">CGMCC 1.7737</strain>
    </source>
</reference>
<proteinExistence type="predicted"/>
<evidence type="ECO:0000256" key="1">
    <source>
        <dbReference type="SAM" id="Phobius"/>
    </source>
</evidence>
<name>A0A1N6US58_9EURY</name>
<feature type="transmembrane region" description="Helical" evidence="1">
    <location>
        <begin position="27"/>
        <end position="49"/>
    </location>
</feature>
<evidence type="ECO:0008006" key="4">
    <source>
        <dbReference type="Google" id="ProtNLM"/>
    </source>
</evidence>
<keyword evidence="1" id="KW-0812">Transmembrane</keyword>
<keyword evidence="1" id="KW-1133">Transmembrane helix</keyword>
<feature type="transmembrane region" description="Helical" evidence="1">
    <location>
        <begin position="85"/>
        <end position="106"/>
    </location>
</feature>
<evidence type="ECO:0000313" key="3">
    <source>
        <dbReference type="Proteomes" id="UP000186914"/>
    </source>
</evidence>
<dbReference type="EMBL" id="FTNO01000001">
    <property type="protein sequence ID" value="SIQ68468.1"/>
    <property type="molecule type" value="Genomic_DNA"/>
</dbReference>
<dbReference type="AlphaFoldDB" id="A0A1N6US58"/>
<evidence type="ECO:0000313" key="2">
    <source>
        <dbReference type="EMBL" id="SIQ68468.1"/>
    </source>
</evidence>